<comment type="caution">
    <text evidence="1">The sequence shown here is derived from an EMBL/GenBank/DDBJ whole genome shotgun (WGS) entry which is preliminary data.</text>
</comment>
<reference evidence="1" key="1">
    <citation type="submission" date="2021-06" db="EMBL/GenBank/DDBJ databases">
        <authorList>
            <person name="Kallberg Y."/>
            <person name="Tangrot J."/>
            <person name="Rosling A."/>
        </authorList>
    </citation>
    <scope>NUCLEOTIDE SEQUENCE</scope>
    <source>
        <strain evidence="1">MA453B</strain>
    </source>
</reference>
<dbReference type="EMBL" id="CAJVPY010031932">
    <property type="protein sequence ID" value="CAG8797188.1"/>
    <property type="molecule type" value="Genomic_DNA"/>
</dbReference>
<organism evidence="1 2">
    <name type="scientific">Dentiscutata erythropus</name>
    <dbReference type="NCBI Taxonomy" id="1348616"/>
    <lineage>
        <taxon>Eukaryota</taxon>
        <taxon>Fungi</taxon>
        <taxon>Fungi incertae sedis</taxon>
        <taxon>Mucoromycota</taxon>
        <taxon>Glomeromycotina</taxon>
        <taxon>Glomeromycetes</taxon>
        <taxon>Diversisporales</taxon>
        <taxon>Gigasporaceae</taxon>
        <taxon>Dentiscutata</taxon>
    </lineage>
</organism>
<name>A0A9N9P8N9_9GLOM</name>
<protein>
    <submittedName>
        <fullName evidence="1">14421_t:CDS:1</fullName>
    </submittedName>
</protein>
<dbReference type="Proteomes" id="UP000789405">
    <property type="component" value="Unassembled WGS sequence"/>
</dbReference>
<sequence length="50" mass="5856">VTKANKLDLESVNEYTYSLVETEEDESDLESKYEDAEFIFSLDKNQNFKS</sequence>
<dbReference type="AlphaFoldDB" id="A0A9N9P8N9"/>
<keyword evidence="2" id="KW-1185">Reference proteome</keyword>
<evidence type="ECO:0000313" key="2">
    <source>
        <dbReference type="Proteomes" id="UP000789405"/>
    </source>
</evidence>
<proteinExistence type="predicted"/>
<gene>
    <name evidence="1" type="ORF">DERYTH_LOCUS22629</name>
</gene>
<evidence type="ECO:0000313" key="1">
    <source>
        <dbReference type="EMBL" id="CAG8797188.1"/>
    </source>
</evidence>
<accession>A0A9N9P8N9</accession>
<feature type="non-terminal residue" evidence="1">
    <location>
        <position position="1"/>
    </location>
</feature>